<dbReference type="RefSeq" id="WP_011971387.1">
    <property type="nucleotide sequence ID" value="NC_009633.1"/>
</dbReference>
<dbReference type="Gene3D" id="3.90.20.10">
    <property type="match status" value="1"/>
</dbReference>
<dbReference type="HOGENOM" id="CLU_156447_1_0_9"/>
<organism evidence="1 2">
    <name type="scientific">Alkaliphilus metalliredigens (strain QYMF)</name>
    <dbReference type="NCBI Taxonomy" id="293826"/>
    <lineage>
        <taxon>Bacteria</taxon>
        <taxon>Bacillati</taxon>
        <taxon>Bacillota</taxon>
        <taxon>Clostridia</taxon>
        <taxon>Peptostreptococcales</taxon>
        <taxon>Natronincolaceae</taxon>
        <taxon>Alkaliphilus</taxon>
    </lineage>
</organism>
<proteinExistence type="predicted"/>
<dbReference type="EMBL" id="CP000724">
    <property type="protein sequence ID" value="ABR46478.1"/>
    <property type="molecule type" value="Genomic_DNA"/>
</dbReference>
<name>A6TJW0_ALKMQ</name>
<gene>
    <name evidence="1" type="ordered locus">Amet_0245</name>
</gene>
<dbReference type="KEGG" id="amt:Amet_0245"/>
<protein>
    <recommendedName>
        <fullName evidence="3">t-SNARE coiled-coil homology domain-containing protein</fullName>
    </recommendedName>
</protein>
<sequence>MDDKLFQLMEKMYSEMQEGFKKVNTKLDSVESRMSSVEFRMDKVEKTVLNMEDSHGKKLDVLFDGYKQNSEKLDRIEEEVNKHEEVIIRKIK</sequence>
<reference evidence="2" key="1">
    <citation type="journal article" date="2016" name="Genome Announc.">
        <title>Complete genome sequence of Alkaliphilus metalliredigens strain QYMF, an alkaliphilic and metal-reducing bacterium isolated from borax-contaminated leachate ponds.</title>
        <authorList>
            <person name="Hwang C."/>
            <person name="Copeland A."/>
            <person name="Lucas S."/>
            <person name="Lapidus A."/>
            <person name="Barry K."/>
            <person name="Detter J.C."/>
            <person name="Glavina Del Rio T."/>
            <person name="Hammon N."/>
            <person name="Israni S."/>
            <person name="Dalin E."/>
            <person name="Tice H."/>
            <person name="Pitluck S."/>
            <person name="Chertkov O."/>
            <person name="Brettin T."/>
            <person name="Bruce D."/>
            <person name="Han C."/>
            <person name="Schmutz J."/>
            <person name="Larimer F."/>
            <person name="Land M.L."/>
            <person name="Hauser L."/>
            <person name="Kyrpides N."/>
            <person name="Mikhailova N."/>
            <person name="Ye Q."/>
            <person name="Zhou J."/>
            <person name="Richardson P."/>
            <person name="Fields M.W."/>
        </authorList>
    </citation>
    <scope>NUCLEOTIDE SEQUENCE [LARGE SCALE GENOMIC DNA]</scope>
    <source>
        <strain evidence="2">QYMF</strain>
    </source>
</reference>
<evidence type="ECO:0000313" key="2">
    <source>
        <dbReference type="Proteomes" id="UP000001572"/>
    </source>
</evidence>
<dbReference type="Proteomes" id="UP000001572">
    <property type="component" value="Chromosome"/>
</dbReference>
<dbReference type="AlphaFoldDB" id="A6TJW0"/>
<dbReference type="STRING" id="293826.Amet_0245"/>
<dbReference type="eggNOG" id="ENOG50331AD">
    <property type="taxonomic scope" value="Bacteria"/>
</dbReference>
<evidence type="ECO:0000313" key="1">
    <source>
        <dbReference type="EMBL" id="ABR46478.1"/>
    </source>
</evidence>
<keyword evidence="2" id="KW-1185">Reference proteome</keyword>
<dbReference type="OrthoDB" id="1707934at2"/>
<accession>A6TJW0</accession>
<evidence type="ECO:0008006" key="3">
    <source>
        <dbReference type="Google" id="ProtNLM"/>
    </source>
</evidence>